<organism evidence="1">
    <name type="scientific">Cacopsylla melanoneura</name>
    <dbReference type="NCBI Taxonomy" id="428564"/>
    <lineage>
        <taxon>Eukaryota</taxon>
        <taxon>Metazoa</taxon>
        <taxon>Ecdysozoa</taxon>
        <taxon>Arthropoda</taxon>
        <taxon>Hexapoda</taxon>
        <taxon>Insecta</taxon>
        <taxon>Pterygota</taxon>
        <taxon>Neoptera</taxon>
        <taxon>Paraneoptera</taxon>
        <taxon>Hemiptera</taxon>
        <taxon>Sternorrhyncha</taxon>
        <taxon>Psylloidea</taxon>
        <taxon>Psyllidae</taxon>
        <taxon>Psyllinae</taxon>
        <taxon>Cacopsylla</taxon>
    </lineage>
</organism>
<accession>A0A8D8M284</accession>
<name>A0A8D8M284_9HEMI</name>
<proteinExistence type="predicted"/>
<reference evidence="1" key="1">
    <citation type="submission" date="2021-05" db="EMBL/GenBank/DDBJ databases">
        <authorList>
            <person name="Alioto T."/>
            <person name="Alioto T."/>
            <person name="Gomez Garrido J."/>
        </authorList>
    </citation>
    <scope>NUCLEOTIDE SEQUENCE</scope>
</reference>
<dbReference type="EMBL" id="HBUF01036744">
    <property type="protein sequence ID" value="CAG6616723.1"/>
    <property type="molecule type" value="Transcribed_RNA"/>
</dbReference>
<dbReference type="AlphaFoldDB" id="A0A8D8M284"/>
<evidence type="ECO:0000313" key="1">
    <source>
        <dbReference type="EMBL" id="CAG6616728.1"/>
    </source>
</evidence>
<dbReference type="EMBL" id="HBUF01036746">
    <property type="protein sequence ID" value="CAG6616728.1"/>
    <property type="molecule type" value="Transcribed_RNA"/>
</dbReference>
<protein>
    <submittedName>
        <fullName evidence="1">Uncharacterized protein</fullName>
    </submittedName>
</protein>
<sequence>MNLDNKSTVMTVQRTSEHHPDQRYLDNLHWVMNLTLGNEFGLLGNELETSFIMNFCKISSNLLLFFFLKNPLELHTNQEAPVFLTIEVNCFSLPSNLIGPHDRVLTIKYFSCVVLNVMYIILF</sequence>